<keyword evidence="3" id="KW-1185">Reference proteome</keyword>
<reference evidence="2 3" key="1">
    <citation type="submission" date="2016-10" db="EMBL/GenBank/DDBJ databases">
        <title>The genome sequence of Colletotrichum fioriniae PJ7.</title>
        <authorList>
            <person name="Baroncelli R."/>
        </authorList>
    </citation>
    <scope>NUCLEOTIDE SEQUENCE [LARGE SCALE GENOMIC DNA]</scope>
    <source>
        <strain evidence="2">Col 31</strain>
    </source>
</reference>
<protein>
    <submittedName>
        <fullName evidence="2">Uncharacterized protein</fullName>
    </submittedName>
</protein>
<feature type="region of interest" description="Disordered" evidence="1">
    <location>
        <begin position="1"/>
        <end position="46"/>
    </location>
</feature>
<feature type="compositionally biased region" description="Polar residues" evidence="1">
    <location>
        <begin position="1"/>
        <end position="23"/>
    </location>
</feature>
<evidence type="ECO:0000313" key="3">
    <source>
        <dbReference type="Proteomes" id="UP001239795"/>
    </source>
</evidence>
<proteinExistence type="predicted"/>
<comment type="caution">
    <text evidence="2">The sequence shown here is derived from an EMBL/GenBank/DDBJ whole genome shotgun (WGS) entry which is preliminary data.</text>
</comment>
<sequence length="222" mass="24299">MGDVNLSTATGDQAQSGLAQSPANLKRPKPPSDQCGQPEAASPPQYRAVAQRLKGRGSESVILRPLSPTNPFPLTQHPPTTTIPPFVPITPLLLLPIPYSRGPGNQQSTGDETLHHIGPQQQLELGTGDWKPDLAGLTWIFPKHPSKLKQPQRLRRFHTLYPQILRPASCNSVPKSSDNSNLDLQFSIGKLALLNRHSQTISISQYLLAHEGLFEIHAIAHH</sequence>
<dbReference type="AlphaFoldDB" id="A0AAI9UJR0"/>
<gene>
    <name evidence="2" type="ORF">CMEL01_15766</name>
</gene>
<dbReference type="Proteomes" id="UP001239795">
    <property type="component" value="Unassembled WGS sequence"/>
</dbReference>
<dbReference type="EMBL" id="MLGG01000015">
    <property type="protein sequence ID" value="KAK1457783.1"/>
    <property type="molecule type" value="Genomic_DNA"/>
</dbReference>
<organism evidence="2 3">
    <name type="scientific">Colletotrichum melonis</name>
    <dbReference type="NCBI Taxonomy" id="1209925"/>
    <lineage>
        <taxon>Eukaryota</taxon>
        <taxon>Fungi</taxon>
        <taxon>Dikarya</taxon>
        <taxon>Ascomycota</taxon>
        <taxon>Pezizomycotina</taxon>
        <taxon>Sordariomycetes</taxon>
        <taxon>Hypocreomycetidae</taxon>
        <taxon>Glomerellales</taxon>
        <taxon>Glomerellaceae</taxon>
        <taxon>Colletotrichum</taxon>
        <taxon>Colletotrichum acutatum species complex</taxon>
    </lineage>
</organism>
<name>A0AAI9UJR0_9PEZI</name>
<accession>A0AAI9UJR0</accession>
<evidence type="ECO:0000256" key="1">
    <source>
        <dbReference type="SAM" id="MobiDB-lite"/>
    </source>
</evidence>
<evidence type="ECO:0000313" key="2">
    <source>
        <dbReference type="EMBL" id="KAK1457783.1"/>
    </source>
</evidence>